<accession>A0A0K1Q9Z2</accession>
<keyword evidence="9" id="KW-1185">Reference proteome</keyword>
<dbReference type="PANTHER" id="PTHR18866">
    <property type="entry name" value="CARBOXYLASE:PYRUVATE/ACETYL-COA/PROPIONYL-COA CARBOXYLASE"/>
    <property type="match status" value="1"/>
</dbReference>
<dbReference type="InterPro" id="IPR050856">
    <property type="entry name" value="Biotin_carboxylase_complex"/>
</dbReference>
<evidence type="ECO:0000259" key="7">
    <source>
        <dbReference type="PROSITE" id="PS50979"/>
    </source>
</evidence>
<evidence type="ECO:0000256" key="4">
    <source>
        <dbReference type="ARBA" id="ARBA00023267"/>
    </source>
</evidence>
<gene>
    <name evidence="8" type="ORF">AKJ09_09221</name>
</gene>
<dbReference type="PATRIC" id="fig|1391654.3.peg.9342"/>
<dbReference type="GO" id="GO:0046872">
    <property type="term" value="F:metal ion binding"/>
    <property type="evidence" value="ECO:0007669"/>
    <property type="project" value="InterPro"/>
</dbReference>
<dbReference type="InterPro" id="IPR005481">
    <property type="entry name" value="BC-like_N"/>
</dbReference>
<dbReference type="PANTHER" id="PTHR18866:SF33">
    <property type="entry name" value="METHYLCROTONOYL-COA CARBOXYLASE SUBUNIT ALPHA, MITOCHONDRIAL-RELATED"/>
    <property type="match status" value="1"/>
</dbReference>
<keyword evidence="4" id="KW-0092">Biotin</keyword>
<dbReference type="SUPFAM" id="SSF52440">
    <property type="entry name" value="PreATP-grasp domain"/>
    <property type="match status" value="1"/>
</dbReference>
<name>A0A0K1Q9Z2_9BACT</name>
<dbReference type="Pfam" id="PF02786">
    <property type="entry name" value="CPSase_L_D2"/>
    <property type="match status" value="1"/>
</dbReference>
<dbReference type="EMBL" id="CP012333">
    <property type="protein sequence ID" value="AKV02558.1"/>
    <property type="molecule type" value="Genomic_DNA"/>
</dbReference>
<dbReference type="GO" id="GO:0005524">
    <property type="term" value="F:ATP binding"/>
    <property type="evidence" value="ECO:0007669"/>
    <property type="project" value="UniProtKB-UniRule"/>
</dbReference>
<evidence type="ECO:0000256" key="1">
    <source>
        <dbReference type="ARBA" id="ARBA00022598"/>
    </source>
</evidence>
<keyword evidence="2 5" id="KW-0547">Nucleotide-binding</keyword>
<dbReference type="SMART" id="SM00878">
    <property type="entry name" value="Biotin_carb_C"/>
    <property type="match status" value="1"/>
</dbReference>
<keyword evidence="1" id="KW-0436">Ligase</keyword>
<dbReference type="InterPro" id="IPR016185">
    <property type="entry name" value="PreATP-grasp_dom_sf"/>
</dbReference>
<evidence type="ECO:0000313" key="9">
    <source>
        <dbReference type="Proteomes" id="UP000064967"/>
    </source>
</evidence>
<reference evidence="8 9" key="1">
    <citation type="submission" date="2015-08" db="EMBL/GenBank/DDBJ databases">
        <authorList>
            <person name="Babu N.S."/>
            <person name="Beckwith C.J."/>
            <person name="Beseler K.G."/>
            <person name="Brison A."/>
            <person name="Carone J.V."/>
            <person name="Caskin T.P."/>
            <person name="Diamond M."/>
            <person name="Durham M.E."/>
            <person name="Foxe J.M."/>
            <person name="Go M."/>
            <person name="Henderson B.A."/>
            <person name="Jones I.B."/>
            <person name="McGettigan J.A."/>
            <person name="Micheletti S.J."/>
            <person name="Nasrallah M.E."/>
            <person name="Ortiz D."/>
            <person name="Piller C.R."/>
            <person name="Privatt S.R."/>
            <person name="Schneider S.L."/>
            <person name="Sharp S."/>
            <person name="Smith T.C."/>
            <person name="Stanton J.D."/>
            <person name="Ullery H.E."/>
            <person name="Wilson R.J."/>
            <person name="Serrano M.G."/>
            <person name="Buck G."/>
            <person name="Lee V."/>
            <person name="Wang Y."/>
            <person name="Carvalho R."/>
            <person name="Voegtly L."/>
            <person name="Shi R."/>
            <person name="Duckworth R."/>
            <person name="Johnson A."/>
            <person name="Loviza R."/>
            <person name="Walstead R."/>
            <person name="Shah Z."/>
            <person name="Kiflezghi M."/>
            <person name="Wade K."/>
            <person name="Ball S.L."/>
            <person name="Bradley K.W."/>
            <person name="Asai D.J."/>
            <person name="Bowman C.A."/>
            <person name="Russell D.A."/>
            <person name="Pope W.H."/>
            <person name="Jacobs-Sera D."/>
            <person name="Hendrix R.W."/>
            <person name="Hatfull G.F."/>
        </authorList>
    </citation>
    <scope>NUCLEOTIDE SEQUENCE [LARGE SCALE GENOMIC DNA]</scope>
    <source>
        <strain evidence="8 9">DSM 27648</strain>
    </source>
</reference>
<dbReference type="Pfam" id="PF02785">
    <property type="entry name" value="Biotin_carb_C"/>
    <property type="match status" value="1"/>
</dbReference>
<evidence type="ECO:0000256" key="2">
    <source>
        <dbReference type="ARBA" id="ARBA00022741"/>
    </source>
</evidence>
<evidence type="ECO:0000256" key="5">
    <source>
        <dbReference type="PROSITE-ProRule" id="PRU00409"/>
    </source>
</evidence>
<feature type="domain" description="Biotin carboxylation" evidence="7">
    <location>
        <begin position="14"/>
        <end position="475"/>
    </location>
</feature>
<feature type="domain" description="ATP-grasp" evidence="6">
    <location>
        <begin position="134"/>
        <end position="341"/>
    </location>
</feature>
<dbReference type="InterPro" id="IPR005482">
    <property type="entry name" value="Biotin_COase_C"/>
</dbReference>
<evidence type="ECO:0000256" key="3">
    <source>
        <dbReference type="ARBA" id="ARBA00022840"/>
    </source>
</evidence>
<dbReference type="PROSITE" id="PS50979">
    <property type="entry name" value="BC"/>
    <property type="match status" value="1"/>
</dbReference>
<dbReference type="SUPFAM" id="SSF51246">
    <property type="entry name" value="Rudiment single hybrid motif"/>
    <property type="match status" value="1"/>
</dbReference>
<dbReference type="InterPro" id="IPR011761">
    <property type="entry name" value="ATP-grasp"/>
</dbReference>
<dbReference type="KEGG" id="llu:AKJ09_09221"/>
<evidence type="ECO:0000259" key="6">
    <source>
        <dbReference type="PROSITE" id="PS50975"/>
    </source>
</evidence>
<dbReference type="InterPro" id="IPR005479">
    <property type="entry name" value="CPAse_ATP-bd"/>
</dbReference>
<evidence type="ECO:0000313" key="8">
    <source>
        <dbReference type="EMBL" id="AKV02558.1"/>
    </source>
</evidence>
<dbReference type="STRING" id="1391654.AKJ09_09221"/>
<dbReference type="GO" id="GO:0016874">
    <property type="term" value="F:ligase activity"/>
    <property type="evidence" value="ECO:0007669"/>
    <property type="project" value="UniProtKB-KW"/>
</dbReference>
<dbReference type="SUPFAM" id="SSF56059">
    <property type="entry name" value="Glutathione synthetase ATP-binding domain-like"/>
    <property type="match status" value="1"/>
</dbReference>
<proteinExistence type="predicted"/>
<dbReference type="InterPro" id="IPR011054">
    <property type="entry name" value="Rudment_hybrid_motif"/>
</dbReference>
<dbReference type="Gene3D" id="3.30.470.20">
    <property type="entry name" value="ATP-grasp fold, B domain"/>
    <property type="match status" value="1"/>
</dbReference>
<dbReference type="AlphaFoldDB" id="A0A0K1Q9Z2"/>
<dbReference type="PROSITE" id="PS00867">
    <property type="entry name" value="CPSASE_2"/>
    <property type="match status" value="1"/>
</dbReference>
<keyword evidence="3 5" id="KW-0067">ATP-binding</keyword>
<dbReference type="InterPro" id="IPR011764">
    <property type="entry name" value="Biotin_carboxylation_dom"/>
</dbReference>
<dbReference type="Proteomes" id="UP000064967">
    <property type="component" value="Chromosome"/>
</dbReference>
<protein>
    <submittedName>
        <fullName evidence="8">Methylcrotonyl-CoA carboxylase biotin-containing subunit</fullName>
    </submittedName>
</protein>
<dbReference type="Pfam" id="PF00289">
    <property type="entry name" value="Biotin_carb_N"/>
    <property type="match status" value="1"/>
</dbReference>
<sequence>MPALARRAMLMTAMFEKVLVCNRGEIARRVIRTCKRLGIETVAIYSEADAEAPHVKDADEAVLVGPAAAKDSYLNVEAILAAIKSTRADAVHPGYGFLSEKSGFARAVAEAGVVFVGPPPEVLDAFGDKMKARHVALSAGTSPVPGTDEPIAIDTAKGIAHAKEVAAKVGYPVVVKAVGGGGGIGMQIVQDEAGIERALKSCSDRGKASFADARVYLERYVAQPRHIEVQVFCDTHGQAFTLGERECSVQRRHQKIIEESPSAAPFFQGEAGEKRRQDLFDAALRVVKKVGYVGAGTCEFIADERGTLFFLEVNARLQVEHPVTEMVTGLDLVELQLRVAWGAKLPDLSTLVRKGHAIEARVYAEDPSKGFIPKPGPIDELSWAWGAGEVQSKTLRVESGVSAGSKITPFYDPMIAKVVSWGETRQQAIAELDRALAGTIIAPATTNLSFVRKVLASEEFVTSRYDTKFAEVLAKRA</sequence>
<organism evidence="8 9">
    <name type="scientific">Labilithrix luteola</name>
    <dbReference type="NCBI Taxonomy" id="1391654"/>
    <lineage>
        <taxon>Bacteria</taxon>
        <taxon>Pseudomonadati</taxon>
        <taxon>Myxococcota</taxon>
        <taxon>Polyangia</taxon>
        <taxon>Polyangiales</taxon>
        <taxon>Labilitrichaceae</taxon>
        <taxon>Labilithrix</taxon>
    </lineage>
</organism>
<dbReference type="FunFam" id="3.40.50.20:FF:000010">
    <property type="entry name" value="Propionyl-CoA carboxylase subunit alpha"/>
    <property type="match status" value="1"/>
</dbReference>
<dbReference type="PROSITE" id="PS50975">
    <property type="entry name" value="ATP_GRASP"/>
    <property type="match status" value="1"/>
</dbReference>